<organism evidence="1 2">
    <name type="scientific">Cypionkella aquatica</name>
    <dbReference type="NCBI Taxonomy" id="1756042"/>
    <lineage>
        <taxon>Bacteria</taxon>
        <taxon>Pseudomonadati</taxon>
        <taxon>Pseudomonadota</taxon>
        <taxon>Alphaproteobacteria</taxon>
        <taxon>Rhodobacterales</taxon>
        <taxon>Paracoccaceae</taxon>
        <taxon>Cypionkella</taxon>
    </lineage>
</organism>
<sequence length="47" mass="5187">MTETAFRARLAAMGLTLDDKAFAAAWAGAQHLRAEIARVEKWLTTQP</sequence>
<keyword evidence="2" id="KW-1185">Reference proteome</keyword>
<proteinExistence type="predicted"/>
<dbReference type="RefSeq" id="WP_284326732.1">
    <property type="nucleotide sequence ID" value="NZ_BSPP01000015.1"/>
</dbReference>
<reference evidence="1 2" key="1">
    <citation type="journal article" date="2014" name="Int. J. Syst. Evol. Microbiol.">
        <title>Complete genome sequence of Corynebacterium casei LMG S-19264T (=DSM 44701T), isolated from a smear-ripened cheese.</title>
        <authorList>
            <consortium name="US DOE Joint Genome Institute (JGI-PGF)"/>
            <person name="Walter F."/>
            <person name="Albersmeier A."/>
            <person name="Kalinowski J."/>
            <person name="Ruckert C."/>
        </authorList>
    </citation>
    <scope>NUCLEOTIDE SEQUENCE [LARGE SCALE GENOMIC DNA]</scope>
    <source>
        <strain evidence="1 2">NBRC 111766</strain>
    </source>
</reference>
<evidence type="ECO:0000313" key="1">
    <source>
        <dbReference type="EMBL" id="GLS88627.1"/>
    </source>
</evidence>
<dbReference type="EMBL" id="BSPP01000015">
    <property type="protein sequence ID" value="GLS88627.1"/>
    <property type="molecule type" value="Genomic_DNA"/>
</dbReference>
<accession>A0AA37TVW0</accession>
<comment type="caution">
    <text evidence="1">The sequence shown here is derived from an EMBL/GenBank/DDBJ whole genome shotgun (WGS) entry which is preliminary data.</text>
</comment>
<evidence type="ECO:0000313" key="2">
    <source>
        <dbReference type="Proteomes" id="UP001157355"/>
    </source>
</evidence>
<dbReference type="Proteomes" id="UP001157355">
    <property type="component" value="Unassembled WGS sequence"/>
</dbReference>
<protein>
    <submittedName>
        <fullName evidence="1">Uncharacterized protein</fullName>
    </submittedName>
</protein>
<dbReference type="AlphaFoldDB" id="A0AA37TVW0"/>
<gene>
    <name evidence="1" type="ORF">GCM10010873_36010</name>
</gene>
<name>A0AA37TVW0_9RHOB</name>